<evidence type="ECO:0000256" key="2">
    <source>
        <dbReference type="ARBA" id="ARBA00011901"/>
    </source>
</evidence>
<dbReference type="InterPro" id="IPR036505">
    <property type="entry name" value="Amidase/PGRP_sf"/>
</dbReference>
<evidence type="ECO:0000259" key="5">
    <source>
        <dbReference type="SMART" id="SM00644"/>
    </source>
</evidence>
<evidence type="ECO:0000256" key="1">
    <source>
        <dbReference type="ARBA" id="ARBA00001561"/>
    </source>
</evidence>
<sequence length="333" mass="35897">MAQLSLLRRAATAVGTLAVGLGTVLVAPGVAHASTDYPAAAWVPASTSNYTASSRESSYPINYIVIHTAQGSYSGTINWFQNASAGVSAHYVVSKGGAVTQTVRDKDIAWHAGNWTYNTQSIGIEHEGFIDDPNWTSAAMYQASANLVRYLCDKYGIPKDRAHIIGHNEVPGATHTDPGSYWNWSTFMSYVNGSTPPSWQQVVDNTTSGRFTASANWGTSTYSAQRYGADYRFANPEAISDAAWYKFNIPATATYKVETYYPALSGYNNSTPFVMVTASGNQSVNISQQANGGTWVNLGTYTFNAGDYNAVAVSRWTSGTGYVIADAVRLTRV</sequence>
<dbReference type="SMART" id="SM00644">
    <property type="entry name" value="Ami_2"/>
    <property type="match status" value="1"/>
</dbReference>
<comment type="caution">
    <text evidence="6">The sequence shown here is derived from an EMBL/GenBank/DDBJ whole genome shotgun (WGS) entry which is preliminary data.</text>
</comment>
<dbReference type="PANTHER" id="PTHR30417:SF1">
    <property type="entry name" value="N-ACETYLMURAMOYL-L-ALANINE AMIDASE AMID"/>
    <property type="match status" value="1"/>
</dbReference>
<gene>
    <name evidence="6" type="ORF">ACFOZ4_28420</name>
</gene>
<reference evidence="7" key="1">
    <citation type="journal article" date="2019" name="Int. J. Syst. Evol. Microbiol.">
        <title>The Global Catalogue of Microorganisms (GCM) 10K type strain sequencing project: providing services to taxonomists for standard genome sequencing and annotation.</title>
        <authorList>
            <consortium name="The Broad Institute Genomics Platform"/>
            <consortium name="The Broad Institute Genome Sequencing Center for Infectious Disease"/>
            <person name="Wu L."/>
            <person name="Ma J."/>
        </authorList>
    </citation>
    <scope>NUCLEOTIDE SEQUENCE [LARGE SCALE GENOMIC DNA]</scope>
    <source>
        <strain evidence="7">CGMCC 4.7289</strain>
    </source>
</reference>
<organism evidence="6 7">
    <name type="scientific">Hamadaea flava</name>
    <dbReference type="NCBI Taxonomy" id="1742688"/>
    <lineage>
        <taxon>Bacteria</taxon>
        <taxon>Bacillati</taxon>
        <taxon>Actinomycetota</taxon>
        <taxon>Actinomycetes</taxon>
        <taxon>Micromonosporales</taxon>
        <taxon>Micromonosporaceae</taxon>
        <taxon>Hamadaea</taxon>
    </lineage>
</organism>
<evidence type="ECO:0000256" key="4">
    <source>
        <dbReference type="ARBA" id="ARBA00023316"/>
    </source>
</evidence>
<accession>A0ABV8LW41</accession>
<dbReference type="Pfam" id="PF25275">
    <property type="entry name" value="Golvesin_C"/>
    <property type="match status" value="1"/>
</dbReference>
<evidence type="ECO:0000313" key="6">
    <source>
        <dbReference type="EMBL" id="MFC4134553.1"/>
    </source>
</evidence>
<evidence type="ECO:0000313" key="7">
    <source>
        <dbReference type="Proteomes" id="UP001595816"/>
    </source>
</evidence>
<keyword evidence="4" id="KW-0961">Cell wall biogenesis/degradation</keyword>
<evidence type="ECO:0000256" key="3">
    <source>
        <dbReference type="ARBA" id="ARBA00022801"/>
    </source>
</evidence>
<dbReference type="PANTHER" id="PTHR30417">
    <property type="entry name" value="N-ACETYLMURAMOYL-L-ALANINE AMIDASE AMID"/>
    <property type="match status" value="1"/>
</dbReference>
<dbReference type="Proteomes" id="UP001595816">
    <property type="component" value="Unassembled WGS sequence"/>
</dbReference>
<comment type="catalytic activity">
    <reaction evidence="1">
        <text>Hydrolyzes the link between N-acetylmuramoyl residues and L-amino acid residues in certain cell-wall glycopeptides.</text>
        <dbReference type="EC" id="3.5.1.28"/>
    </reaction>
</comment>
<dbReference type="InterPro" id="IPR033803">
    <property type="entry name" value="CBD-like_Golvesin-Xly"/>
</dbReference>
<dbReference type="EC" id="3.5.1.28" evidence="2"/>
<name>A0ABV8LW41_9ACTN</name>
<dbReference type="Pfam" id="PF01510">
    <property type="entry name" value="Amidase_2"/>
    <property type="match status" value="1"/>
</dbReference>
<dbReference type="SUPFAM" id="SSF55846">
    <property type="entry name" value="N-acetylmuramoyl-L-alanine amidase-like"/>
    <property type="match status" value="1"/>
</dbReference>
<protein>
    <recommendedName>
        <fullName evidence="2">N-acetylmuramoyl-L-alanine amidase</fullName>
        <ecNumber evidence="2">3.5.1.28</ecNumber>
    </recommendedName>
</protein>
<dbReference type="GO" id="GO:0008745">
    <property type="term" value="F:N-acetylmuramoyl-L-alanine amidase activity"/>
    <property type="evidence" value="ECO:0007669"/>
    <property type="project" value="UniProtKB-EC"/>
</dbReference>
<feature type="domain" description="N-acetylmuramoyl-L-alanine amidase" evidence="5">
    <location>
        <begin position="50"/>
        <end position="179"/>
    </location>
</feature>
<dbReference type="CDD" id="cd06583">
    <property type="entry name" value="PGRP"/>
    <property type="match status" value="1"/>
</dbReference>
<keyword evidence="7" id="KW-1185">Reference proteome</keyword>
<keyword evidence="3 6" id="KW-0378">Hydrolase</keyword>
<dbReference type="RefSeq" id="WP_253761298.1">
    <property type="nucleotide sequence ID" value="NZ_JAMZDZ010000001.1"/>
</dbReference>
<proteinExistence type="predicted"/>
<dbReference type="InterPro" id="IPR002502">
    <property type="entry name" value="Amidase_domain"/>
</dbReference>
<dbReference type="InterPro" id="IPR051206">
    <property type="entry name" value="NAMLAA_amidase_2"/>
</dbReference>
<dbReference type="CDD" id="cd14488">
    <property type="entry name" value="CBM6-CBM35-CBM36_like_2"/>
    <property type="match status" value="1"/>
</dbReference>
<dbReference type="EMBL" id="JBHSAY010000015">
    <property type="protein sequence ID" value="MFC4134553.1"/>
    <property type="molecule type" value="Genomic_DNA"/>
</dbReference>
<dbReference type="Gene3D" id="3.40.80.10">
    <property type="entry name" value="Peptidoglycan recognition protein-like"/>
    <property type="match status" value="1"/>
</dbReference>